<dbReference type="InterPro" id="IPR029501">
    <property type="entry name" value="EndoU_bac"/>
</dbReference>
<dbReference type="GO" id="GO:0004519">
    <property type="term" value="F:endonuclease activity"/>
    <property type="evidence" value="ECO:0007669"/>
    <property type="project" value="InterPro"/>
</dbReference>
<organism evidence="3 4">
    <name type="scientific">Leptolyngbya boryana NIES-2135</name>
    <dbReference type="NCBI Taxonomy" id="1973484"/>
    <lineage>
        <taxon>Bacteria</taxon>
        <taxon>Bacillati</taxon>
        <taxon>Cyanobacteriota</taxon>
        <taxon>Cyanophyceae</taxon>
        <taxon>Leptolyngbyales</taxon>
        <taxon>Leptolyngbyaceae</taxon>
        <taxon>Leptolyngbya group</taxon>
        <taxon>Leptolyngbya</taxon>
    </lineage>
</organism>
<evidence type="ECO:0000259" key="2">
    <source>
        <dbReference type="Pfam" id="PF14436"/>
    </source>
</evidence>
<evidence type="ECO:0000313" key="3">
    <source>
        <dbReference type="EMBL" id="BAY57278.1"/>
    </source>
</evidence>
<dbReference type="GO" id="GO:0004540">
    <property type="term" value="F:RNA nuclease activity"/>
    <property type="evidence" value="ECO:0007669"/>
    <property type="project" value="UniProtKB-ARBA"/>
</dbReference>
<dbReference type="InterPro" id="IPR037227">
    <property type="entry name" value="EndoU-like"/>
</dbReference>
<dbReference type="SUPFAM" id="SSF142877">
    <property type="entry name" value="EndoU-like"/>
    <property type="match status" value="1"/>
</dbReference>
<keyword evidence="4" id="KW-1185">Reference proteome</keyword>
<proteinExistence type="predicted"/>
<reference evidence="3 4" key="1">
    <citation type="submission" date="2017-06" db="EMBL/GenBank/DDBJ databases">
        <title>Genome sequencing of cyanobaciteial culture collection at National Institute for Environmental Studies (NIES).</title>
        <authorList>
            <person name="Hirose Y."/>
            <person name="Shimura Y."/>
            <person name="Fujisawa T."/>
            <person name="Nakamura Y."/>
            <person name="Kawachi M."/>
        </authorList>
    </citation>
    <scope>NUCLEOTIDE SEQUENCE [LARGE SCALE GENOMIC DNA]</scope>
    <source>
        <strain evidence="3 4">NIES-2135</strain>
    </source>
</reference>
<feature type="domain" description="Bacterial EndoU nuclease" evidence="2">
    <location>
        <begin position="150"/>
        <end position="286"/>
    </location>
</feature>
<dbReference type="AlphaFoldDB" id="A0A1Z4JKT7"/>
<dbReference type="Proteomes" id="UP000217895">
    <property type="component" value="Chromosome"/>
</dbReference>
<gene>
    <name evidence="3" type="ORF">NIES2135_41420</name>
</gene>
<dbReference type="GO" id="GO:0016787">
    <property type="term" value="F:hydrolase activity"/>
    <property type="evidence" value="ECO:0007669"/>
    <property type="project" value="UniProtKB-KW"/>
</dbReference>
<evidence type="ECO:0000256" key="1">
    <source>
        <dbReference type="ARBA" id="ARBA00022801"/>
    </source>
</evidence>
<sequence>MKQFLKVGLVGSGLLLLGVTTVYSSALAQSSPRIEYQARQKKPKPTRAISARSALLPFFDQENNPAQVGIPRDRLVDITPPAPQLNEFDRKVLATCGEFGSPVGTVRLRRLFAESPDVVQRIKTAVGGEIFPGRRSDQQFQDDLLTIWSNRKGFEHIFCGELRGSQQIGGLHYVGRYWQLQQAGIAGRLPNNAQAEEVVEGKIYTLGVEVRRGNQVISRDAKKGYSYVSNAEELLTDATIAFKTSRSTSSSKSVCLFTVRDPEARVPFKAVFVKAARGIVTFYPDATPSQREAACDR</sequence>
<accession>A0A1Z4JKT7</accession>
<evidence type="ECO:0000313" key="4">
    <source>
        <dbReference type="Proteomes" id="UP000217895"/>
    </source>
</evidence>
<name>A0A1Z4JKT7_LEPBY</name>
<protein>
    <recommendedName>
        <fullName evidence="2">Bacterial EndoU nuclease domain-containing protein</fullName>
    </recommendedName>
</protein>
<dbReference type="EMBL" id="AP018203">
    <property type="protein sequence ID" value="BAY57278.1"/>
    <property type="molecule type" value="Genomic_DNA"/>
</dbReference>
<keyword evidence="1" id="KW-0378">Hydrolase</keyword>
<dbReference type="Pfam" id="PF14436">
    <property type="entry name" value="EndoU_bacteria"/>
    <property type="match status" value="1"/>
</dbReference>